<organism evidence="1 2">
    <name type="scientific">Pieris macdunnoughi</name>
    <dbReference type="NCBI Taxonomy" id="345717"/>
    <lineage>
        <taxon>Eukaryota</taxon>
        <taxon>Metazoa</taxon>
        <taxon>Ecdysozoa</taxon>
        <taxon>Arthropoda</taxon>
        <taxon>Hexapoda</taxon>
        <taxon>Insecta</taxon>
        <taxon>Pterygota</taxon>
        <taxon>Neoptera</taxon>
        <taxon>Endopterygota</taxon>
        <taxon>Lepidoptera</taxon>
        <taxon>Glossata</taxon>
        <taxon>Ditrysia</taxon>
        <taxon>Papilionoidea</taxon>
        <taxon>Pieridae</taxon>
        <taxon>Pierinae</taxon>
        <taxon>Pieris</taxon>
    </lineage>
</organism>
<sequence>MQDQLRPNQKPLKLKMDVVTRWNSTLDMMRRFEKLLTHDTVLSNELYEALQTRIKERRTNVTGILIYLQNPKKYLENVNRSDDTFTMPKKKVIRSEMTKILERVIEEDTSEENIEEIVEENLDSPSLKKDLTLQEELQLQIQQEANA</sequence>
<dbReference type="EMBL" id="CAJOBZ010000070">
    <property type="protein sequence ID" value="CAF4946143.1"/>
    <property type="molecule type" value="Genomic_DNA"/>
</dbReference>
<dbReference type="OrthoDB" id="6931154at2759"/>
<evidence type="ECO:0000313" key="1">
    <source>
        <dbReference type="EMBL" id="CAF4946143.1"/>
    </source>
</evidence>
<comment type="caution">
    <text evidence="1">The sequence shown here is derived from an EMBL/GenBank/DDBJ whole genome shotgun (WGS) entry which is preliminary data.</text>
</comment>
<reference evidence="1" key="1">
    <citation type="submission" date="2021-02" db="EMBL/GenBank/DDBJ databases">
        <authorList>
            <person name="Steward A R."/>
        </authorList>
    </citation>
    <scope>NUCLEOTIDE SEQUENCE</scope>
</reference>
<accession>A0A821XLL3</accession>
<name>A0A821XLL3_9NEOP</name>
<dbReference type="Proteomes" id="UP000663880">
    <property type="component" value="Unassembled WGS sequence"/>
</dbReference>
<protein>
    <submittedName>
        <fullName evidence="1">Uncharacterized protein</fullName>
    </submittedName>
</protein>
<keyword evidence="2" id="KW-1185">Reference proteome</keyword>
<dbReference type="AlphaFoldDB" id="A0A821XLL3"/>
<gene>
    <name evidence="1" type="ORF">PMACD_LOCUS15189</name>
</gene>
<evidence type="ECO:0000313" key="2">
    <source>
        <dbReference type="Proteomes" id="UP000663880"/>
    </source>
</evidence>
<proteinExistence type="predicted"/>